<gene>
    <name evidence="2" type="ORF">SAMN04489864_105157</name>
</gene>
<dbReference type="RefSeq" id="WP_218155042.1">
    <property type="nucleotide sequence ID" value="NZ_FOPP01000005.1"/>
</dbReference>
<evidence type="ECO:0000259" key="1">
    <source>
        <dbReference type="Pfam" id="PF12867"/>
    </source>
</evidence>
<dbReference type="Gene3D" id="1.20.120.450">
    <property type="entry name" value="dinb family like domain"/>
    <property type="match status" value="1"/>
</dbReference>
<feature type="domain" description="DinB-like" evidence="1">
    <location>
        <begin position="43"/>
        <end position="181"/>
    </location>
</feature>
<dbReference type="Pfam" id="PF12867">
    <property type="entry name" value="DinB_2"/>
    <property type="match status" value="1"/>
</dbReference>
<organism evidence="2 3">
    <name type="scientific">Pedobacter insulae</name>
    <dbReference type="NCBI Taxonomy" id="414048"/>
    <lineage>
        <taxon>Bacteria</taxon>
        <taxon>Pseudomonadati</taxon>
        <taxon>Bacteroidota</taxon>
        <taxon>Sphingobacteriia</taxon>
        <taxon>Sphingobacteriales</taxon>
        <taxon>Sphingobacteriaceae</taxon>
        <taxon>Pedobacter</taxon>
    </lineage>
</organism>
<dbReference type="AlphaFoldDB" id="A0A1I2XCU5"/>
<dbReference type="InterPro" id="IPR024775">
    <property type="entry name" value="DinB-like"/>
</dbReference>
<dbReference type="InterPro" id="IPR034660">
    <property type="entry name" value="DinB/YfiT-like"/>
</dbReference>
<sequence>MGVKDFKKDYVMAQDLEKLKYPIGLFHYPEKLDEVQINFWINQLEKFPQELLAVTSNLSIPQLAAQYRPGGWTVRQVIHHVADSHVNAYTRVKLTLTEENPVVRPYDEERWAELPDAKNGEIDLSVAIIEAIHHRLIITLRNLSLKDFERKYTHPALNRSLTLGYLVGNYAWHGQHHLAHITAALSGT</sequence>
<dbReference type="STRING" id="414048.SAMN04489864_105157"/>
<dbReference type="NCBIfam" id="NF009807">
    <property type="entry name" value="PRK13291.1"/>
    <property type="match status" value="1"/>
</dbReference>
<protein>
    <submittedName>
        <fullName evidence="2">DinB superfamily protein</fullName>
    </submittedName>
</protein>
<proteinExistence type="predicted"/>
<keyword evidence="3" id="KW-1185">Reference proteome</keyword>
<accession>A0A1I2XCU5</accession>
<reference evidence="2 3" key="1">
    <citation type="submission" date="2016-10" db="EMBL/GenBank/DDBJ databases">
        <authorList>
            <person name="de Groot N.N."/>
        </authorList>
    </citation>
    <scope>NUCLEOTIDE SEQUENCE [LARGE SCALE GENOMIC DNA]</scope>
    <source>
        <strain evidence="2 3">DSM 18684</strain>
    </source>
</reference>
<dbReference type="Proteomes" id="UP000199666">
    <property type="component" value="Unassembled WGS sequence"/>
</dbReference>
<dbReference type="EMBL" id="FOPP01000005">
    <property type="protein sequence ID" value="SFH11354.1"/>
    <property type="molecule type" value="Genomic_DNA"/>
</dbReference>
<evidence type="ECO:0000313" key="3">
    <source>
        <dbReference type="Proteomes" id="UP000199666"/>
    </source>
</evidence>
<name>A0A1I2XCU5_9SPHI</name>
<dbReference type="SUPFAM" id="SSF109854">
    <property type="entry name" value="DinB/YfiT-like putative metalloenzymes"/>
    <property type="match status" value="1"/>
</dbReference>
<evidence type="ECO:0000313" key="2">
    <source>
        <dbReference type="EMBL" id="SFH11354.1"/>
    </source>
</evidence>